<reference evidence="3" key="2">
    <citation type="submission" date="2017-01" db="EMBL/GenBank/DDBJ databases">
        <authorList>
            <person name="Varghese N."/>
            <person name="Submissions S."/>
        </authorList>
    </citation>
    <scope>NUCLEOTIDE SEQUENCE [LARGE SCALE GENOMIC DNA]</scope>
    <source>
        <strain evidence="3">DSM 21054</strain>
    </source>
</reference>
<dbReference type="AlphaFoldDB" id="A0A1N7RG06"/>
<organism evidence="1 3">
    <name type="scientific">Filimonas lacunae</name>
    <dbReference type="NCBI Taxonomy" id="477680"/>
    <lineage>
        <taxon>Bacteria</taxon>
        <taxon>Pseudomonadati</taxon>
        <taxon>Bacteroidota</taxon>
        <taxon>Chitinophagia</taxon>
        <taxon>Chitinophagales</taxon>
        <taxon>Chitinophagaceae</taxon>
        <taxon>Filimonas</taxon>
    </lineage>
</organism>
<evidence type="ECO:0000313" key="3">
    <source>
        <dbReference type="Proteomes" id="UP000186917"/>
    </source>
</evidence>
<dbReference type="EMBL" id="FTOR01000018">
    <property type="protein sequence ID" value="SIT34617.1"/>
    <property type="molecule type" value="Genomic_DNA"/>
</dbReference>
<gene>
    <name evidence="1" type="ORF">SAMN05421788_1131</name>
    <name evidence="2" type="ORF">SAMN05421788_1181</name>
</gene>
<name>A0A1N7RG06_9BACT</name>
<dbReference type="EMBL" id="FTOR01000013">
    <property type="protein sequence ID" value="SIT33587.1"/>
    <property type="molecule type" value="Genomic_DNA"/>
</dbReference>
<dbReference type="Proteomes" id="UP000186917">
    <property type="component" value="Unassembled WGS sequence"/>
</dbReference>
<keyword evidence="3" id="KW-1185">Reference proteome</keyword>
<evidence type="ECO:0000313" key="1">
    <source>
        <dbReference type="EMBL" id="SIT33587.1"/>
    </source>
</evidence>
<evidence type="ECO:0000313" key="2">
    <source>
        <dbReference type="EMBL" id="SIT34617.1"/>
    </source>
</evidence>
<feature type="non-terminal residue" evidence="1">
    <location>
        <position position="1"/>
    </location>
</feature>
<sequence length="26" mass="2886">EYMAFYFNGREDIGQPSDIVSAVYGG</sequence>
<accession>A0A1N7RG06</accession>
<protein>
    <submittedName>
        <fullName evidence="1">Uncharacterized protein</fullName>
    </submittedName>
</protein>
<reference evidence="1" key="1">
    <citation type="submission" date="2017-01" db="EMBL/GenBank/DDBJ databases">
        <authorList>
            <person name="Mah S.A."/>
            <person name="Swanson W.J."/>
            <person name="Moy G.W."/>
            <person name="Vacquier V.D."/>
        </authorList>
    </citation>
    <scope>NUCLEOTIDE SEQUENCE [LARGE SCALE GENOMIC DNA]</scope>
    <source>
        <strain evidence="1">DSM 21054</strain>
    </source>
</reference>
<proteinExistence type="predicted"/>